<proteinExistence type="predicted"/>
<gene>
    <name evidence="2" type="ORF">TCDM_09405</name>
</gene>
<dbReference type="VEuPathDB" id="TriTrypDB:TCDM_09405"/>
<feature type="compositionally biased region" description="Polar residues" evidence="1">
    <location>
        <begin position="27"/>
        <end position="51"/>
    </location>
</feature>
<feature type="region of interest" description="Disordered" evidence="1">
    <location>
        <begin position="259"/>
        <end position="307"/>
    </location>
</feature>
<sequence>MAPAHTHAAPASLPFVFALCRSGHTHGQQQNRLTLDNPKSTPTSLATQKDLSCQHGPPAAPPSTMEHGTVHALIFLVCSQPFASHIPRWADAHKSTQQKATVIAHALAMSVGVCMDPLLTRAGRQPAAGALVPVHRLQHGKRKRPIPDALIPTSSTNTLVASRHSSAHPGMPKSDVELSASNATIPHTCRLHQRRHTNHKKHPPHVIQTPFRHSATRQTEVFVTPRTSPHNQIVHAPRTAAAHTPSNKCSSDQCCPHAAVGSKQKRRAAKTQKIATTGRRPTERSYSNEFSPNAINLPPSPTKAAKD</sequence>
<reference evidence="2 3" key="1">
    <citation type="journal article" date="2014" name="Genome Announc.">
        <title>Trypanosoma cruzi Clone Dm28c Draft Genome Sequence.</title>
        <authorList>
            <person name="Grisard E.C."/>
            <person name="Teixeira S.M."/>
            <person name="de Almeida L.G."/>
            <person name="Stoco P.H."/>
            <person name="Gerber A.L."/>
            <person name="Talavera-Lopez C."/>
            <person name="Lima O.C."/>
            <person name="Andersson B."/>
            <person name="de Vasconcelos A.T."/>
        </authorList>
    </citation>
    <scope>NUCLEOTIDE SEQUENCE [LARGE SCALE GENOMIC DNA]</scope>
    <source>
        <strain evidence="2 3">Dm28c</strain>
    </source>
</reference>
<protein>
    <submittedName>
        <fullName evidence="2">Uncharacterized protein</fullName>
    </submittedName>
</protein>
<dbReference type="EMBL" id="AYLP01000155">
    <property type="protein sequence ID" value="ESS62896.1"/>
    <property type="molecule type" value="Genomic_DNA"/>
</dbReference>
<accession>V5D5Y4</accession>
<evidence type="ECO:0000256" key="1">
    <source>
        <dbReference type="SAM" id="MobiDB-lite"/>
    </source>
</evidence>
<evidence type="ECO:0000313" key="2">
    <source>
        <dbReference type="EMBL" id="ESS62896.1"/>
    </source>
</evidence>
<organism evidence="2 3">
    <name type="scientific">Trypanosoma cruzi Dm28c</name>
    <dbReference type="NCBI Taxonomy" id="1416333"/>
    <lineage>
        <taxon>Eukaryota</taxon>
        <taxon>Discoba</taxon>
        <taxon>Euglenozoa</taxon>
        <taxon>Kinetoplastea</taxon>
        <taxon>Metakinetoplastina</taxon>
        <taxon>Trypanosomatida</taxon>
        <taxon>Trypanosomatidae</taxon>
        <taxon>Trypanosoma</taxon>
        <taxon>Schizotrypanum</taxon>
    </lineage>
</organism>
<comment type="caution">
    <text evidence="2">The sequence shown here is derived from an EMBL/GenBank/DDBJ whole genome shotgun (WGS) entry which is preliminary data.</text>
</comment>
<dbReference type="OrthoDB" id="10451310at2759"/>
<feature type="compositionally biased region" description="Polar residues" evidence="1">
    <location>
        <begin position="284"/>
        <end position="294"/>
    </location>
</feature>
<feature type="region of interest" description="Disordered" evidence="1">
    <location>
        <begin position="27"/>
        <end position="64"/>
    </location>
</feature>
<dbReference type="AlphaFoldDB" id="V5D5Y4"/>
<evidence type="ECO:0000313" key="3">
    <source>
        <dbReference type="Proteomes" id="UP000017861"/>
    </source>
</evidence>
<name>V5D5Y4_TRYCR</name>
<dbReference type="Proteomes" id="UP000017861">
    <property type="component" value="Unassembled WGS sequence"/>
</dbReference>